<evidence type="ECO:0000313" key="2">
    <source>
        <dbReference type="Proteomes" id="UP001266305"/>
    </source>
</evidence>
<accession>A0ABQ9UFY1</accession>
<organism evidence="1 2">
    <name type="scientific">Saguinus oedipus</name>
    <name type="common">Cotton-top tamarin</name>
    <name type="synonym">Oedipomidas oedipus</name>
    <dbReference type="NCBI Taxonomy" id="9490"/>
    <lineage>
        <taxon>Eukaryota</taxon>
        <taxon>Metazoa</taxon>
        <taxon>Chordata</taxon>
        <taxon>Craniata</taxon>
        <taxon>Vertebrata</taxon>
        <taxon>Euteleostomi</taxon>
        <taxon>Mammalia</taxon>
        <taxon>Eutheria</taxon>
        <taxon>Euarchontoglires</taxon>
        <taxon>Primates</taxon>
        <taxon>Haplorrhini</taxon>
        <taxon>Platyrrhini</taxon>
        <taxon>Cebidae</taxon>
        <taxon>Callitrichinae</taxon>
        <taxon>Saguinus</taxon>
    </lineage>
</organism>
<feature type="non-terminal residue" evidence="1">
    <location>
        <position position="57"/>
    </location>
</feature>
<protein>
    <submittedName>
        <fullName evidence="1">Uncharacterized protein</fullName>
    </submittedName>
</protein>
<name>A0ABQ9UFY1_SAGOE</name>
<dbReference type="Proteomes" id="UP001266305">
    <property type="component" value="Unassembled WGS sequence"/>
</dbReference>
<dbReference type="EMBL" id="JASSZA010000012">
    <property type="protein sequence ID" value="KAK2095973.1"/>
    <property type="molecule type" value="Genomic_DNA"/>
</dbReference>
<proteinExistence type="predicted"/>
<evidence type="ECO:0000313" key="1">
    <source>
        <dbReference type="EMBL" id="KAK2095973.1"/>
    </source>
</evidence>
<sequence>MQVALPRAPVGHTALTCPLGSVSHSTVRPPLEMVIRSYHPAFAAPLPTASLEGTLAP</sequence>
<reference evidence="1 2" key="1">
    <citation type="submission" date="2023-05" db="EMBL/GenBank/DDBJ databases">
        <title>B98-5 Cell Line De Novo Hybrid Assembly: An Optical Mapping Approach.</title>
        <authorList>
            <person name="Kananen K."/>
            <person name="Auerbach J.A."/>
            <person name="Kautto E."/>
            <person name="Blachly J.S."/>
        </authorList>
    </citation>
    <scope>NUCLEOTIDE SEQUENCE [LARGE SCALE GENOMIC DNA]</scope>
    <source>
        <strain evidence="1">B95-8</strain>
        <tissue evidence="1">Cell line</tissue>
    </source>
</reference>
<gene>
    <name evidence="1" type="ORF">P7K49_025007</name>
</gene>
<keyword evidence="2" id="KW-1185">Reference proteome</keyword>
<comment type="caution">
    <text evidence="1">The sequence shown here is derived from an EMBL/GenBank/DDBJ whole genome shotgun (WGS) entry which is preliminary data.</text>
</comment>